<dbReference type="Proteomes" id="UP000008281">
    <property type="component" value="Unassembled WGS sequence"/>
</dbReference>
<dbReference type="InParanoid" id="E3MTR1"/>
<gene>
    <name evidence="2" type="ORF">CRE_18054</name>
</gene>
<sequence length="357" mass="40628">MKLLKFPSLVQQNVFEFLGMHVLLILSFCSKRIRYSIQSLQKPRWKDIKSVQYFFKEKDKINVSVKSENSSVGFSLSPTTLEETMITPMDVFGMGPTIPIRLHPNLSKRKYLFNREQKQLVVQGIHDNLHQFLGSSTINYVVDSTGHELPQNLKNIKRTCIKVSENTTAEELEACFAASPNQEYIQIDGHFNGNLCPNSAILGAEHLRIISNKGHGDEILLGFRGKRFDCDCSFHDATIVQFLNEWKSNKGFHKLESLIINSIRSKNYDATDLLKDIDVKQLDRPQDTLHITWQTRYAYPIVNAMGSTKPLKVGGFSSRDYSIRDGDGEKASVFIENHDVCFAVWKGNSCEMENING</sequence>
<dbReference type="HOGENOM" id="CLU_040220_3_0_1"/>
<evidence type="ECO:0000313" key="3">
    <source>
        <dbReference type="Proteomes" id="UP000008281"/>
    </source>
</evidence>
<dbReference type="PROSITE" id="PS50181">
    <property type="entry name" value="FBOX"/>
    <property type="match status" value="1"/>
</dbReference>
<evidence type="ECO:0000259" key="1">
    <source>
        <dbReference type="PROSITE" id="PS50181"/>
    </source>
</evidence>
<name>E3MTR1_CAERE</name>
<reference evidence="2" key="1">
    <citation type="submission" date="2007-07" db="EMBL/GenBank/DDBJ databases">
        <title>PCAP assembly of the Caenorhabditis remanei genome.</title>
        <authorList>
            <consortium name="The Caenorhabditis remanei Sequencing Consortium"/>
            <person name="Wilson R.K."/>
        </authorList>
    </citation>
    <scope>NUCLEOTIDE SEQUENCE [LARGE SCALE GENOMIC DNA]</scope>
    <source>
        <strain evidence="2">PB4641</strain>
    </source>
</reference>
<dbReference type="InterPro" id="IPR001810">
    <property type="entry name" value="F-box_dom"/>
</dbReference>
<dbReference type="AlphaFoldDB" id="E3MTR1"/>
<feature type="domain" description="F-box" evidence="1">
    <location>
        <begin position="1"/>
        <end position="48"/>
    </location>
</feature>
<accession>E3MTR1</accession>
<evidence type="ECO:0000313" key="2">
    <source>
        <dbReference type="EMBL" id="EFP08957.1"/>
    </source>
</evidence>
<dbReference type="eggNOG" id="ENOG502TKHJ">
    <property type="taxonomic scope" value="Eukaryota"/>
</dbReference>
<keyword evidence="3" id="KW-1185">Reference proteome</keyword>
<dbReference type="EMBL" id="DS268477">
    <property type="protein sequence ID" value="EFP08957.1"/>
    <property type="molecule type" value="Genomic_DNA"/>
</dbReference>
<proteinExistence type="predicted"/>
<protein>
    <recommendedName>
        <fullName evidence="1">F-box domain-containing protein</fullName>
    </recommendedName>
</protein>
<dbReference type="PANTHER" id="PTHR21503:SF8">
    <property type="entry name" value="F-BOX ASSOCIATED DOMAIN-CONTAINING PROTEIN-RELATED"/>
    <property type="match status" value="1"/>
</dbReference>
<organism evidence="3">
    <name type="scientific">Caenorhabditis remanei</name>
    <name type="common">Caenorhabditis vulgaris</name>
    <dbReference type="NCBI Taxonomy" id="31234"/>
    <lineage>
        <taxon>Eukaryota</taxon>
        <taxon>Metazoa</taxon>
        <taxon>Ecdysozoa</taxon>
        <taxon>Nematoda</taxon>
        <taxon>Chromadorea</taxon>
        <taxon>Rhabditida</taxon>
        <taxon>Rhabditina</taxon>
        <taxon>Rhabditomorpha</taxon>
        <taxon>Rhabditoidea</taxon>
        <taxon>Rhabditidae</taxon>
        <taxon>Peloderinae</taxon>
        <taxon>Caenorhabditis</taxon>
    </lineage>
</organism>
<dbReference type="PANTHER" id="PTHR21503">
    <property type="entry name" value="F-BOX-CONTAINING HYPOTHETICAL PROTEIN C.ELEGANS"/>
    <property type="match status" value="1"/>
</dbReference>